<dbReference type="CDD" id="cd19531">
    <property type="entry name" value="LCL_NRPS-like"/>
    <property type="match status" value="3"/>
</dbReference>
<gene>
    <name evidence="7" type="ORF">C882_0273</name>
</gene>
<dbReference type="FunFam" id="3.40.50.12780:FF:000012">
    <property type="entry name" value="Non-ribosomal peptide synthetase"/>
    <property type="match status" value="2"/>
</dbReference>
<dbReference type="InterPro" id="IPR009081">
    <property type="entry name" value="PP-bd_ACP"/>
</dbReference>
<evidence type="ECO:0000256" key="5">
    <source>
        <dbReference type="SAM" id="MobiDB-lite"/>
    </source>
</evidence>
<dbReference type="FunFam" id="3.40.50.980:FF:000002">
    <property type="entry name" value="Enterobactin synthetase component F"/>
    <property type="match status" value="1"/>
</dbReference>
<dbReference type="OrthoDB" id="9770470at2"/>
<feature type="domain" description="Carrier" evidence="6">
    <location>
        <begin position="737"/>
        <end position="812"/>
    </location>
</feature>
<dbReference type="InterPro" id="IPR045851">
    <property type="entry name" value="AMP-bd_C_sf"/>
</dbReference>
<dbReference type="GO" id="GO:0043041">
    <property type="term" value="P:amino acid activation for nonribosomal peptide biosynthetic process"/>
    <property type="evidence" value="ECO:0007669"/>
    <property type="project" value="TreeGrafter"/>
</dbReference>
<evidence type="ECO:0000313" key="7">
    <source>
        <dbReference type="EMBL" id="EKV29843.1"/>
    </source>
</evidence>
<dbReference type="PATRIC" id="fig|1238182.3.peg.2488"/>
<dbReference type="PROSITE" id="PS00012">
    <property type="entry name" value="PHOSPHOPANTETHEINE"/>
    <property type="match status" value="4"/>
</dbReference>
<dbReference type="Pfam" id="PF00668">
    <property type="entry name" value="Condensation"/>
    <property type="match status" value="4"/>
</dbReference>
<dbReference type="GO" id="GO:0005829">
    <property type="term" value="C:cytosol"/>
    <property type="evidence" value="ECO:0007669"/>
    <property type="project" value="TreeGrafter"/>
</dbReference>
<dbReference type="Proteomes" id="UP000009881">
    <property type="component" value="Unassembled WGS sequence"/>
</dbReference>
<feature type="region of interest" description="Disordered" evidence="5">
    <location>
        <begin position="4873"/>
        <end position="4892"/>
    </location>
</feature>
<dbReference type="GO" id="GO:0016874">
    <property type="term" value="F:ligase activity"/>
    <property type="evidence" value="ECO:0007669"/>
    <property type="project" value="UniProtKB-KW"/>
</dbReference>
<dbReference type="InterPro" id="IPR006162">
    <property type="entry name" value="Ppantetheine_attach_site"/>
</dbReference>
<dbReference type="Gene3D" id="3.30.300.30">
    <property type="match status" value="5"/>
</dbReference>
<dbReference type="GO" id="GO:0044550">
    <property type="term" value="P:secondary metabolite biosynthetic process"/>
    <property type="evidence" value="ECO:0007669"/>
    <property type="project" value="UniProtKB-ARBA"/>
</dbReference>
<dbReference type="InterPro" id="IPR036736">
    <property type="entry name" value="ACP-like_sf"/>
</dbReference>
<name>K9HHC6_9PROT</name>
<sequence length="5007" mass="529284">MPDTRAPADTARLADQEFWSLRLRGAEPHPARDRRRASGTRETARIDLPADLADRLEAVTEGDAANIFALAATALAVVLHRWGAPAEAVIASAALHLDDEDEDAEGPVFLRLPLDPDQPLRDLVEQVQDAMDEAAAHQRAEPGDWLDPLRPAATWIGLRVPGLTADAPVLDTLDGLLSVEADGTAAFTHDTGLWPAPLAARLLTHWRAALTLLLTDGGRLLRDADTLDEAERRTVLEDFNATARTIPAASVPALFADTAAARPDAVAVADVTGTTLTYAELDAASDTLARGLVARGVAPGALVCVLVERSCALVTAMLAVLRAGAAYVPLDPAWPLERLKLVAEDAGDALILADRAVDGLAVVTTGDLTGDGALPSVEPDATAYVMYTSGSTGRPKGVVIPHHGIVRLVRESDFVDFGPEMVTLQAGSPAFDAATFEIWGPLLNGGKVVLAPVDQLMDTPTFGRILADHGVTAMFMTASWFNAVVDEDATVFAPVRQLMAGGERLSPRHVAAVRAANPGIEVVNGYGPTESTTFTCCHRVTDADADDVPLGPPIANTTCTIVDSLGRPCPVGVPGELLIGGLGLASGYHARPELTAERFIPDPFRDGGTLYRSGDVCRWREDGVVEYIGRRDDQVKLRGFRIELGEIEALLTEDPDVALATCLVRGDRLLAWIVPDAAASDPQALADRQTARLETRLPAPMRPSAITPLPRLPLTANGKVDRAALPDPKAAAVPVTPPRTPAEKALVALFEAFLGTAPLGIEADFLALGGHSLKAAALIAKARRDHGLALSLADLFAARTPEALAARLGETAASAPPAIAPRDAANDPPPLSFAQARLWVLDRLEGPRATYNMPGALRLSGPLDEPALRAALTDLVARHETLRTTFGDDPVQLIQPPAPVPLEVIDCPLADLETEAAAHAARPFSLSAGEAPFRAVLLRASPTEHVLVVVLHHICGDGWSVGVLVRELGALYEAHTTGSAADLPALPVSYADYAVWQRDWLAAGEMDRQLAWWRDALAGAPALSGPPTDHARPATFSGRGAAHRFRLSQSGLSALTRETGATSAMVRLAAWAALVGRLGRLDEVVIGTPVAGRPEGTEELVGFLVNMLPIRVDLSDDPDIRTLVGRVREAMLDAMAHQDLPFEKLVDALAPERDLSHAPVFQVVFAHDVLSTETPLGLPGLAGGALELPVHTSKYDVTLDVRETADGLDAALEYATDLFDPATIARMATMLGRVLDTFADAPATAVSRIPLLDRAEEKALLAQGAATADAAADTTLGALFAAQAARRPDAVAVTCEGERLTYAELDARANRLARRLIAEGVGPETRVALCLDRSLDMIAAVLAVVKAGGAYVPLDPAYPADRIRYTVEDCGASVVLTHGPAAHALEGMDGLTRILADAPDLADEDPSPVPERAAPDGLLYVIYTSGSTGRPKGVEITHANVVRLFSATDHWFGFDERDVWTLFHSYAFDFSVWEMWGALLHGGRLVVVPWMTSRAPDAFHALVRDEKVTVLNQTPSAFRPFIQADAAAGGALSLRLVIFGGEALELNALAPWFDRHGDETPLLVNMYGITETTVHVTYRLIRRADLAHGASVIGRPIPDLSLHVLDAHLHPVPVGVPGELCVGGAGLARGYLGREALTAERFVPDPFTGAGRLYRSGDLARRLADGDIEYLGRIDHQVKVRGFRIELGEIEAALTARPEVREAVVLVREAGGVKSLAAWIVAPGCDVTDLRRRLGARLPDYMVPAAIVPMDALPLTPNGKLDRRALPEPEADTTAYAAPRGPEETVLADAFAEVLGVERIGRDDGFFARGGDSIRAIQVITQARAKGLEIELATLFRHPTPAGLAAAIGAAPAPAAAVEVLDDRRYPMTALQAGMVFHAQMERDGAVYHDVFSADLACAFDAKALDAAVQAACARHPVLLTAFPAEGGVQVVADPGSVRVPVVVEDICALSEAEQGAAVVAAMEADKARPFDLSAAPLWRVTAQVRGADRVSLTVGFHHAILDGWSFATLLTEVLGEMLGTAPPPAPRASMARFVALEQAAIADPASLTHWRATLDGATATTLPATGDTATPGAARHDVPLPPALVAGLEQAAEAAGAPLKTLLLTAHAVAMGLWGGTCDVVTGMVANGRPEEADGERALGLFLNTLPLRLDTAGGTWLDLIRRTHAAEQAALPFRRHPLADIQQRAANGATLIHSAFNYVHFHVYGTVLDGGEGLAVEAVRHWERTGLPLTATFARSPRDGGLSLSLGFETGVLSAETVADIAETYRAILARMAEAPGEDTAGAVLLPEAHRAALKPLEHAPAPAAGTLLTLVEAQAAALGDAMAVEDALSWRALDRHANALAHRLRALGVERDGVVGVCLRPSPLLPVALLAVLKAGGAWLPLDPDHPPARRAALLKDAGALAVIGEGLGDLPVIPADAILAEEADARPEVDTDPEALAYVIYTSGSTGRPKGVAVPHRAIVNTLGAYHALTPEDRVSLTTRPTFDVSVLEIFSALAGGARLYLPDAETIRDPAAHAAYLSGHGITCTYLHPALVGPVGAVLGGTSLRKLLIGVEAIRWRDIAWALEAGIAVLNGYGPTETAVCCTFHRVEAPADAPDAILPIGRPLPGMRAHVVDAALRPVPLGAPGELVVAGPGIARGYLGDPAAEAGRFIDDPDGRPGIRAYRTGDRVRWRADGVLEFLGRADHQVKIRGHRVEPAEVAAALSALADVREAHVVALSDAAGAPALVGYAASDTEPEALAEALRDRLPAYMIPSTILVLDALPRTANGKVDTSALPPPAWREAVYEPPAGPAETAVADAFAAVLGRERIGRHDDFFALGGHSLLATRVAARLRDALGLDLPLKALFEAPTPRLLAVRLSGGAVARDGLPPLTRRLEAGPAPLSFAQSRLWFLDQMEGASAVYNMPLALELVGTLDARALGDALTDVLSRHEALRTAIILGEDGRTPVQDIRPADPLRLAVETITADALDAVAAEEAAAPFDLSAAPMLRARLLRLAEDRHVLLLTLHHIAADGWSLGVLVRDLGGCYAARLENRAAALPDLPVQYGDYAAWQRSALTATVLDAQVAHWRETLAGAPPLLPLPTDHPRPAVQTFRGRTEERPLPKAAVTAAQDLAETTGATPFMVHLAAFSILLARLSGEADVVVGTPVANRGRAEVEDLIGFFVNTLPLRVTLDEAESVEALVARVKETALAAFANQDVPFEQLVEALKPERSLAHAPLFQVLFVMQTQDIAPLDLPGLTAKPLPQEITTAKFDLTLSLREDETGALVAAWEYNADLFEAETIRRLASLHAAVLEAAGAAPEARALSLPPASDMQAAALLNGMGADLPLSDTETLAHMVARAAERAPHAVAVEMDGDRLTYADLTDRAARLAGVLAAQGVGRNALVGLCLPRGLDQVTAVLAALWAGAGTMPLDPAYPADRLAFMVEDSGAAVLLTTQSLRDRLPQTGAPVLCLDQPWPDANPAPLPEGGPDRLGYVLYTSGSTGTPKGVVMGQRALVNLIRWQLAEARDPAARTLQYAALSFDVSFQEMLSTLAGGGTLVLVDEDTRRDPDALLRVLDEGQVQRLFLPFVALNALAEAAARTGRVPGALAEVVTAGEQLVCSDAVKGFFRALPGAVLVNQYGPTETHVVTAHTLAGDADAWPLLPPIGTAVANAQISLRAPDLSLVPPGLPGELCVAGVPLADGYHNRADLTAERFVTASDGTRLYRTGDLARWRNDGTLAYLGRADAQVKIRGHRIEPGEVEAALSAHPSVREAVVIARKDRPGDKALVAYVTGADAPVADLKAWLRGRLPPFMVPSAIVALDALPRTPSGKADRRALPAPDLSAEETAHAAPVTPTEDILAGIWADVLGRDRVGREDGFFDLGGHSLLATRVTARLRDLFGVEVPVRTVFEAPVLKDLARRVDGLRAEALDANAPPLVPADRDAACPPPLSPAQQRLWFLAQLEGPSSTYSMPLALRLKGALDGQALQAALDGLVARHEPLRTRFPEVAGAAVQVIDPPARLPLPVEDVAEEILDEALAAEAAKPFDLAAGPVIRARLLRLAEDDHVLMLTLHHIVCDGWSLAVMTDEIGALYAAAHAGRTAALPPLAVQYADFAVWQRSWLESGEAARQLAWWKETLAGAPPLLSLPTDRPRPPRQSYRGETVRFRLPAALRARVEAVARAEGATLFMALHAAFAAVLSRWAGETDVVIGTPVANRTRSALEPLVGFFVNSLALRLDTSGGPGFRALLGRAREAALGAYAHQDVPFEQLVEAVNPERSLAHAPLFQVMLMVQTAGPGPLHLPGVTATPVERPSGTAKFDLTLALADDDTAADGTMAGEIEYAADLFDAATMERLASHVLALLDAATAAPDQPVDAVALLTDADRATLAAWEHGKALPVAPETLHGLVRAQTNRQPLAPALVTDDGATWSYADLDRRANQWAQVLRARGARPGSFVALCVRRSPEVVAALLGILKAGAAYVPLDPEYPVDRLAFMLEDSKAAVVVTETALADRLPKTDAPLVLLDDNDSVDRMPELPPNGDVTPDMPCYAIYTSGSTGQPKGAVNTHGGVAHFIAWAQDAFAASPGDAVMHKTPLTFDASILELLWPLTAGTRVVLAAPDGHRDPAYLVRQAREAGVTVMYFVPSMLGVFVEEPGLEDLTTVRRIVCGGEQMPAALPRALFARMPGVALFNSYGPSETAIGVTGFEVPREDIPAVIPIGRPTANVRARVLDARLAPVPPGVAGELCIGGAQVGPGYLDRPELTAAAFVRDPEDASRTLYRTGDRVRWRGDGTLEFLGRLDHQVKIRGLRVELGEIEAALRDLPGVRDAAVLERSGALVAYVAGGPERAEMIAALSRRLPDHMVPRVIVALDALPLMQNGKLDRRALPEPDASALGSGERVAPEGPAQQTIAGLWRDLLEIDDVGATDDFFALGGHSLLAMRLVARIRDALGVELPVRAVFEHPTVAGLAAALDIAAPAAATAPPPVLKAAAPDDLEDLDLDGLSDEEVDRLLAELEDDDA</sequence>
<dbReference type="CDD" id="cd17643">
    <property type="entry name" value="A_NRPS_Cytc1-like"/>
    <property type="match status" value="1"/>
</dbReference>
<evidence type="ECO:0000256" key="4">
    <source>
        <dbReference type="ARBA" id="ARBA00022553"/>
    </source>
</evidence>
<dbReference type="InterPro" id="IPR029058">
    <property type="entry name" value="AB_hydrolase_fold"/>
</dbReference>
<dbReference type="Gene3D" id="3.30.559.10">
    <property type="entry name" value="Chloramphenicol acetyltransferase-like domain"/>
    <property type="match status" value="4"/>
</dbReference>
<evidence type="ECO:0000256" key="3">
    <source>
        <dbReference type="ARBA" id="ARBA00022450"/>
    </source>
</evidence>
<feature type="domain" description="Carrier" evidence="6">
    <location>
        <begin position="1778"/>
        <end position="1852"/>
    </location>
</feature>
<dbReference type="FunFam" id="1.10.1200.10:FF:000005">
    <property type="entry name" value="Nonribosomal peptide synthetase 1"/>
    <property type="match status" value="1"/>
</dbReference>
<dbReference type="InterPro" id="IPR001242">
    <property type="entry name" value="Condensation_dom"/>
</dbReference>
<dbReference type="InterPro" id="IPR010071">
    <property type="entry name" value="AA_adenyl_dom"/>
</dbReference>
<dbReference type="FunFam" id="3.30.300.30:FF:000010">
    <property type="entry name" value="Enterobactin synthetase component F"/>
    <property type="match status" value="2"/>
</dbReference>
<keyword evidence="3" id="KW-0596">Phosphopantetheine</keyword>
<dbReference type="InterPro" id="IPR020806">
    <property type="entry name" value="PKS_PP-bd"/>
</dbReference>
<dbReference type="SMART" id="SM00823">
    <property type="entry name" value="PKS_PP"/>
    <property type="match status" value="5"/>
</dbReference>
<dbReference type="FunFam" id="2.30.38.10:FF:000001">
    <property type="entry name" value="Non-ribosomal peptide synthetase PvdI"/>
    <property type="match status" value="1"/>
</dbReference>
<comment type="caution">
    <text evidence="7">The sequence shown here is derived from an EMBL/GenBank/DDBJ whole genome shotgun (WGS) entry which is preliminary data.</text>
</comment>
<dbReference type="EMBL" id="ANHY01000011">
    <property type="protein sequence ID" value="EKV29843.1"/>
    <property type="molecule type" value="Genomic_DNA"/>
</dbReference>
<dbReference type="Gene3D" id="1.10.1200.10">
    <property type="entry name" value="ACP-like"/>
    <property type="match status" value="4"/>
</dbReference>
<dbReference type="Pfam" id="PF00501">
    <property type="entry name" value="AMP-binding"/>
    <property type="match status" value="5"/>
</dbReference>
<dbReference type="InterPro" id="IPR042099">
    <property type="entry name" value="ANL_N_sf"/>
</dbReference>
<comment type="similarity">
    <text evidence="2">Belongs to the ATP-dependent AMP-binding enzyme family.</text>
</comment>
<feature type="domain" description="Carrier" evidence="6">
    <location>
        <begin position="3838"/>
        <end position="3913"/>
    </location>
</feature>
<dbReference type="FunFam" id="3.30.559.10:FF:000012">
    <property type="entry name" value="Non-ribosomal peptide synthetase"/>
    <property type="match status" value="2"/>
</dbReference>
<keyword evidence="4" id="KW-0597">Phosphoprotein</keyword>
<dbReference type="RefSeq" id="WP_009540933.1">
    <property type="nucleotide sequence ID" value="NZ_ANHY01000011.1"/>
</dbReference>
<dbReference type="InterPro" id="IPR025110">
    <property type="entry name" value="AMP-bd_C"/>
</dbReference>
<dbReference type="Gene3D" id="2.30.38.10">
    <property type="entry name" value="Luciferase, Domain 3"/>
    <property type="match status" value="3"/>
</dbReference>
<dbReference type="InterPro" id="IPR000873">
    <property type="entry name" value="AMP-dep_synth/lig_dom"/>
</dbReference>
<reference evidence="7 8" key="1">
    <citation type="journal article" date="2013" name="Genome Announc.">
        <title>Draft Genome Sequence of an Alphaproteobacterium, Caenispirillum salinarum AK4(T), Isolated from a Solar Saltern.</title>
        <authorList>
            <person name="Khatri I."/>
            <person name="Singh A."/>
            <person name="Korpole S."/>
            <person name="Pinnaka A.K."/>
            <person name="Subramanian S."/>
        </authorList>
    </citation>
    <scope>NUCLEOTIDE SEQUENCE [LARGE SCALE GENOMIC DNA]</scope>
    <source>
        <strain evidence="7 8">AK4</strain>
    </source>
</reference>
<dbReference type="Gene3D" id="3.40.50.1820">
    <property type="entry name" value="alpha/beta hydrolase"/>
    <property type="match status" value="1"/>
</dbReference>
<dbReference type="GO" id="GO:0031177">
    <property type="term" value="F:phosphopantetheine binding"/>
    <property type="evidence" value="ECO:0007669"/>
    <property type="project" value="InterPro"/>
</dbReference>
<keyword evidence="7" id="KW-0436">Ligase</keyword>
<dbReference type="FunFam" id="3.40.50.980:FF:000001">
    <property type="entry name" value="Non-ribosomal peptide synthetase"/>
    <property type="match status" value="2"/>
</dbReference>
<evidence type="ECO:0000256" key="1">
    <source>
        <dbReference type="ARBA" id="ARBA00001957"/>
    </source>
</evidence>
<keyword evidence="8" id="KW-1185">Reference proteome</keyword>
<feature type="domain" description="Carrier" evidence="6">
    <location>
        <begin position="4888"/>
        <end position="4963"/>
    </location>
</feature>
<comment type="cofactor">
    <cofactor evidence="1">
        <name>pantetheine 4'-phosphate</name>
        <dbReference type="ChEBI" id="CHEBI:47942"/>
    </cofactor>
</comment>
<dbReference type="InterPro" id="IPR023213">
    <property type="entry name" value="CAT-like_dom_sf"/>
</dbReference>
<dbReference type="Gene3D" id="3.30.559.30">
    <property type="entry name" value="Nonribosomal peptide synthetase, condensation domain"/>
    <property type="match status" value="5"/>
</dbReference>
<dbReference type="SUPFAM" id="SSF56801">
    <property type="entry name" value="Acetyl-CoA synthetase-like"/>
    <property type="match status" value="5"/>
</dbReference>
<dbReference type="GO" id="GO:0072330">
    <property type="term" value="P:monocarboxylic acid biosynthetic process"/>
    <property type="evidence" value="ECO:0007669"/>
    <property type="project" value="UniProtKB-ARBA"/>
</dbReference>
<dbReference type="FunFam" id="1.10.1200.10:FF:000016">
    <property type="entry name" value="Non-ribosomal peptide synthase"/>
    <property type="match status" value="3"/>
</dbReference>
<dbReference type="CDD" id="cd12117">
    <property type="entry name" value="A_NRPS_Srf_like"/>
    <property type="match status" value="1"/>
</dbReference>
<evidence type="ECO:0000256" key="2">
    <source>
        <dbReference type="ARBA" id="ARBA00006432"/>
    </source>
</evidence>
<dbReference type="Pfam" id="PF00550">
    <property type="entry name" value="PP-binding"/>
    <property type="match status" value="5"/>
</dbReference>
<accession>K9HHC6</accession>
<dbReference type="PANTHER" id="PTHR45527:SF14">
    <property type="entry name" value="PLIPASTATIN SYNTHASE SUBUNIT B"/>
    <property type="match status" value="1"/>
</dbReference>
<dbReference type="Gene3D" id="3.40.50.12780">
    <property type="entry name" value="N-terminal domain of ligase-like"/>
    <property type="match status" value="2"/>
</dbReference>
<dbReference type="eggNOG" id="COG1020">
    <property type="taxonomic scope" value="Bacteria"/>
</dbReference>
<proteinExistence type="inferred from homology"/>
<dbReference type="NCBIfam" id="TIGR01733">
    <property type="entry name" value="AA-adenyl-dom"/>
    <property type="match status" value="5"/>
</dbReference>
<dbReference type="Pfam" id="PF13193">
    <property type="entry name" value="AMP-binding_C"/>
    <property type="match status" value="5"/>
</dbReference>
<dbReference type="STRING" id="1238182.C882_0273"/>
<feature type="domain" description="Carrier" evidence="6">
    <location>
        <begin position="2791"/>
        <end position="2866"/>
    </location>
</feature>
<protein>
    <submittedName>
        <fullName evidence="7">Long-chain-fatty-acid--CoA ligase</fullName>
    </submittedName>
</protein>
<organism evidence="7 8">
    <name type="scientific">Caenispirillum salinarum AK4</name>
    <dbReference type="NCBI Taxonomy" id="1238182"/>
    <lineage>
        <taxon>Bacteria</taxon>
        <taxon>Pseudomonadati</taxon>
        <taxon>Pseudomonadota</taxon>
        <taxon>Alphaproteobacteria</taxon>
        <taxon>Rhodospirillales</taxon>
        <taxon>Novispirillaceae</taxon>
        <taxon>Caenispirillum</taxon>
    </lineage>
</organism>
<dbReference type="Gene3D" id="3.40.50.980">
    <property type="match status" value="6"/>
</dbReference>
<dbReference type="CDD" id="cd05930">
    <property type="entry name" value="A_NRPS"/>
    <property type="match status" value="2"/>
</dbReference>
<dbReference type="PROSITE" id="PS00455">
    <property type="entry name" value="AMP_BINDING"/>
    <property type="match status" value="4"/>
</dbReference>
<evidence type="ECO:0000259" key="6">
    <source>
        <dbReference type="PROSITE" id="PS50075"/>
    </source>
</evidence>
<dbReference type="SUPFAM" id="SSF47336">
    <property type="entry name" value="ACP-like"/>
    <property type="match status" value="5"/>
</dbReference>
<dbReference type="SUPFAM" id="SSF52777">
    <property type="entry name" value="CoA-dependent acyltransferases"/>
    <property type="match status" value="9"/>
</dbReference>
<dbReference type="NCBIfam" id="NF003417">
    <property type="entry name" value="PRK04813.1"/>
    <property type="match status" value="5"/>
</dbReference>
<evidence type="ECO:0000313" key="8">
    <source>
        <dbReference type="Proteomes" id="UP000009881"/>
    </source>
</evidence>
<dbReference type="PANTHER" id="PTHR45527">
    <property type="entry name" value="NONRIBOSOMAL PEPTIDE SYNTHETASE"/>
    <property type="match status" value="1"/>
</dbReference>
<dbReference type="PROSITE" id="PS50075">
    <property type="entry name" value="CARRIER"/>
    <property type="match status" value="5"/>
</dbReference>
<dbReference type="InterPro" id="IPR020845">
    <property type="entry name" value="AMP-binding_CS"/>
</dbReference>